<feature type="transmembrane region" description="Helical" evidence="5">
    <location>
        <begin position="202"/>
        <end position="222"/>
    </location>
</feature>
<feature type="domain" description="O-antigen ligase-related" evidence="6">
    <location>
        <begin position="215"/>
        <end position="353"/>
    </location>
</feature>
<dbReference type="PANTHER" id="PTHR37422">
    <property type="entry name" value="TEICHURONIC ACID BIOSYNTHESIS PROTEIN TUAE"/>
    <property type="match status" value="1"/>
</dbReference>
<keyword evidence="3 5" id="KW-1133">Transmembrane helix</keyword>
<feature type="transmembrane region" description="Helical" evidence="5">
    <location>
        <begin position="342"/>
        <end position="363"/>
    </location>
</feature>
<accession>A0A840AZK7</accession>
<feature type="transmembrane region" description="Helical" evidence="5">
    <location>
        <begin position="41"/>
        <end position="62"/>
    </location>
</feature>
<dbReference type="AlphaFoldDB" id="A0A840AZK7"/>
<dbReference type="RefSeq" id="WP_183938870.1">
    <property type="nucleotide sequence ID" value="NZ_BAABBG010000001.1"/>
</dbReference>
<feature type="transmembrane region" description="Helical" evidence="5">
    <location>
        <begin position="134"/>
        <end position="157"/>
    </location>
</feature>
<gene>
    <name evidence="7" type="ORF">GGR91_000006</name>
</gene>
<evidence type="ECO:0000256" key="3">
    <source>
        <dbReference type="ARBA" id="ARBA00022989"/>
    </source>
</evidence>
<reference evidence="7 8" key="1">
    <citation type="submission" date="2020-08" db="EMBL/GenBank/DDBJ databases">
        <title>Genomic Encyclopedia of Type Strains, Phase IV (KMG-IV): sequencing the most valuable type-strain genomes for metagenomic binning, comparative biology and taxonomic classification.</title>
        <authorList>
            <person name="Goeker M."/>
        </authorList>
    </citation>
    <scope>NUCLEOTIDE SEQUENCE [LARGE SCALE GENOMIC DNA]</scope>
    <source>
        <strain evidence="7 8">DSM 29050</strain>
    </source>
</reference>
<feature type="transmembrane region" description="Helical" evidence="5">
    <location>
        <begin position="177"/>
        <end position="195"/>
    </location>
</feature>
<feature type="transmembrane region" description="Helical" evidence="5">
    <location>
        <begin position="252"/>
        <end position="274"/>
    </location>
</feature>
<dbReference type="GO" id="GO:0016874">
    <property type="term" value="F:ligase activity"/>
    <property type="evidence" value="ECO:0007669"/>
    <property type="project" value="UniProtKB-KW"/>
</dbReference>
<evidence type="ECO:0000313" key="7">
    <source>
        <dbReference type="EMBL" id="MBB3941784.1"/>
    </source>
</evidence>
<evidence type="ECO:0000256" key="4">
    <source>
        <dbReference type="ARBA" id="ARBA00023136"/>
    </source>
</evidence>
<dbReference type="Proteomes" id="UP000581447">
    <property type="component" value="Unassembled WGS sequence"/>
</dbReference>
<dbReference type="InterPro" id="IPR051533">
    <property type="entry name" value="WaaL-like"/>
</dbReference>
<keyword evidence="8" id="KW-1185">Reference proteome</keyword>
<evidence type="ECO:0000256" key="1">
    <source>
        <dbReference type="ARBA" id="ARBA00004141"/>
    </source>
</evidence>
<evidence type="ECO:0000259" key="6">
    <source>
        <dbReference type="Pfam" id="PF04932"/>
    </source>
</evidence>
<comment type="subcellular location">
    <subcellularLocation>
        <location evidence="1">Membrane</location>
        <topology evidence="1">Multi-pass membrane protein</topology>
    </subcellularLocation>
</comment>
<dbReference type="EMBL" id="JACIEA010000001">
    <property type="protein sequence ID" value="MBB3941784.1"/>
    <property type="molecule type" value="Genomic_DNA"/>
</dbReference>
<evidence type="ECO:0000313" key="8">
    <source>
        <dbReference type="Proteomes" id="UP000581447"/>
    </source>
</evidence>
<dbReference type="PANTHER" id="PTHR37422:SF13">
    <property type="entry name" value="LIPOPOLYSACCHARIDE BIOSYNTHESIS PROTEIN PA4999-RELATED"/>
    <property type="match status" value="1"/>
</dbReference>
<name>A0A840AZK7_9SPHN</name>
<feature type="transmembrane region" description="Helical" evidence="5">
    <location>
        <begin position="228"/>
        <end position="245"/>
    </location>
</feature>
<protein>
    <submittedName>
        <fullName evidence="7">O-antigen ligase</fullName>
    </submittedName>
</protein>
<organism evidence="7 8">
    <name type="scientific">Sphingorhabdus rigui</name>
    <dbReference type="NCBI Taxonomy" id="1282858"/>
    <lineage>
        <taxon>Bacteria</taxon>
        <taxon>Pseudomonadati</taxon>
        <taxon>Pseudomonadota</taxon>
        <taxon>Alphaproteobacteria</taxon>
        <taxon>Sphingomonadales</taxon>
        <taxon>Sphingomonadaceae</taxon>
        <taxon>Sphingorhabdus</taxon>
    </lineage>
</organism>
<proteinExistence type="predicted"/>
<dbReference type="GO" id="GO:0016020">
    <property type="term" value="C:membrane"/>
    <property type="evidence" value="ECO:0007669"/>
    <property type="project" value="UniProtKB-SubCell"/>
</dbReference>
<feature type="transmembrane region" description="Helical" evidence="5">
    <location>
        <begin position="101"/>
        <end position="122"/>
    </location>
</feature>
<sequence length="422" mass="45873">MHNDSFRTRMGVAAILVGLLPAWMVLAPLDITRAPEVWQLVVRVNAFAVPMIQLIFILLAMGGSFSPIHAVRELPFISKFALALWFVIASVVSFQPGKEHFFPSVGISKLMVAGLFFLALIHSLRMVGNRLTHALWLSIGAGTLIWTLLWVTHIFLYSPQGDEWVYRIPGVDNVRHMGHFAVAGVTAGLVGVIVFRDRTNMWLRWVLPVSVGAVSFGLSLWTGSRGPLLASLVVVAATLCLAAGHRKSIAKFFAASALLSTAVVATLPLPHHIYGIAEATGMADVTANADHDASSGRTLLWSGTIEKISERPIFGWGINQFFNSGPSKPANFFHPHNFPLQLMFSGGIVSVLLTLLIVIPILLRWRWPYTKGESAAGVGAVVGLLVYSLYDGALYFSYPTTIFLVAIATSVAPAEVQHGNDR</sequence>
<dbReference type="InterPro" id="IPR007016">
    <property type="entry name" value="O-antigen_ligase-rel_domated"/>
</dbReference>
<evidence type="ECO:0000256" key="5">
    <source>
        <dbReference type="SAM" id="Phobius"/>
    </source>
</evidence>
<dbReference type="Pfam" id="PF04932">
    <property type="entry name" value="Wzy_C"/>
    <property type="match status" value="1"/>
</dbReference>
<keyword evidence="7" id="KW-0436">Ligase</keyword>
<comment type="caution">
    <text evidence="7">The sequence shown here is derived from an EMBL/GenBank/DDBJ whole genome shotgun (WGS) entry which is preliminary data.</text>
</comment>
<keyword evidence="4 5" id="KW-0472">Membrane</keyword>
<keyword evidence="2 5" id="KW-0812">Transmembrane</keyword>
<feature type="transmembrane region" description="Helical" evidence="5">
    <location>
        <begin position="74"/>
        <end position="95"/>
    </location>
</feature>
<feature type="transmembrane region" description="Helical" evidence="5">
    <location>
        <begin position="375"/>
        <end position="390"/>
    </location>
</feature>
<evidence type="ECO:0000256" key="2">
    <source>
        <dbReference type="ARBA" id="ARBA00022692"/>
    </source>
</evidence>
<feature type="transmembrane region" description="Helical" evidence="5">
    <location>
        <begin position="12"/>
        <end position="29"/>
    </location>
</feature>